<protein>
    <submittedName>
        <fullName evidence="1">Uncharacterized protein</fullName>
    </submittedName>
</protein>
<evidence type="ECO:0000313" key="1">
    <source>
        <dbReference type="EMBL" id="OES30348.1"/>
    </source>
</evidence>
<dbReference type="EMBL" id="MIPY01000020">
    <property type="protein sequence ID" value="OES30348.1"/>
    <property type="molecule type" value="Genomic_DNA"/>
</dbReference>
<accession>A0AB36FPL7</accession>
<sequence length="43" mass="5169">MVRLFCFKFYCLEVRFRKKRTFNAAFASLSGETPRYVNIFPTI</sequence>
<reference evidence="1 2" key="1">
    <citation type="submission" date="2016-09" db="EMBL/GenBank/DDBJ databases">
        <title>Draft Genome Sequence of four Alteromonas macleodii strains isolated from copper coupons and grown long-term at elevated copper levels.</title>
        <authorList>
            <person name="Cusick K."/>
            <person name="Dale J."/>
            <person name="Little B."/>
            <person name="Biffinger J."/>
        </authorList>
    </citation>
    <scope>NUCLEOTIDE SEQUENCE [LARGE SCALE GENOMIC DNA]</scope>
    <source>
        <strain evidence="1 2">KCP01</strain>
    </source>
</reference>
<dbReference type="Proteomes" id="UP000095392">
    <property type="component" value="Unassembled WGS sequence"/>
</dbReference>
<gene>
    <name evidence="1" type="ORF">BFV95_3007</name>
</gene>
<name>A0AB36FPL7_ALTMA</name>
<dbReference type="AlphaFoldDB" id="A0AB36FPL7"/>
<evidence type="ECO:0000313" key="2">
    <source>
        <dbReference type="Proteomes" id="UP000095392"/>
    </source>
</evidence>
<proteinExistence type="predicted"/>
<keyword evidence="2" id="KW-1185">Reference proteome</keyword>
<organism evidence="1 2">
    <name type="scientific">Alteromonas macleodii</name>
    <name type="common">Pseudoalteromonas macleodii</name>
    <dbReference type="NCBI Taxonomy" id="28108"/>
    <lineage>
        <taxon>Bacteria</taxon>
        <taxon>Pseudomonadati</taxon>
        <taxon>Pseudomonadota</taxon>
        <taxon>Gammaproteobacteria</taxon>
        <taxon>Alteromonadales</taxon>
        <taxon>Alteromonadaceae</taxon>
        <taxon>Alteromonas/Salinimonas group</taxon>
        <taxon>Alteromonas</taxon>
    </lineage>
</organism>
<comment type="caution">
    <text evidence="1">The sequence shown here is derived from an EMBL/GenBank/DDBJ whole genome shotgun (WGS) entry which is preliminary data.</text>
</comment>